<keyword evidence="6" id="KW-0812">Transmembrane</keyword>
<dbReference type="InterPro" id="IPR011767">
    <property type="entry name" value="GLR_AS"/>
</dbReference>
<evidence type="ECO:0000256" key="3">
    <source>
        <dbReference type="ARBA" id="ARBA00023157"/>
    </source>
</evidence>
<dbReference type="FunFam" id="3.40.30.10:FF:000093">
    <property type="entry name" value="Glutaredoxin 2"/>
    <property type="match status" value="1"/>
</dbReference>
<keyword evidence="6" id="KW-1133">Transmembrane helix</keyword>
<reference evidence="8" key="1">
    <citation type="journal article" date="2011" name="PLoS Biol.">
        <title>Gene gain and loss during evolution of obligate parasitism in the white rust pathogen of Arabidopsis thaliana.</title>
        <authorList>
            <person name="Kemen E."/>
            <person name="Gardiner A."/>
            <person name="Schultz-Larsen T."/>
            <person name="Kemen A.C."/>
            <person name="Balmuth A.L."/>
            <person name="Robert-Seilaniantz A."/>
            <person name="Bailey K."/>
            <person name="Holub E."/>
            <person name="Studholme D.J."/>
            <person name="Maclean D."/>
            <person name="Jones J.D."/>
        </authorList>
    </citation>
    <scope>NUCLEOTIDE SEQUENCE</scope>
</reference>
<proteinExistence type="predicted"/>
<dbReference type="GO" id="GO:0015038">
    <property type="term" value="F:glutathione disulfide oxidoreductase activity"/>
    <property type="evidence" value="ECO:0007669"/>
    <property type="project" value="TreeGrafter"/>
</dbReference>
<dbReference type="GO" id="GO:0003755">
    <property type="term" value="F:peptidyl-prolyl cis-trans isomerase activity"/>
    <property type="evidence" value="ECO:0007669"/>
    <property type="project" value="InterPro"/>
</dbReference>
<dbReference type="AlphaFoldDB" id="F0VZA4"/>
<dbReference type="GO" id="GO:0005737">
    <property type="term" value="C:cytoplasm"/>
    <property type="evidence" value="ECO:0007669"/>
    <property type="project" value="TreeGrafter"/>
</dbReference>
<dbReference type="InterPro" id="IPR014025">
    <property type="entry name" value="Glutaredoxin_subgr"/>
</dbReference>
<evidence type="ECO:0000256" key="4">
    <source>
        <dbReference type="ARBA" id="ARBA00023284"/>
    </source>
</evidence>
<dbReference type="InterPro" id="IPR029000">
    <property type="entry name" value="Cyclophilin-like_dom_sf"/>
</dbReference>
<keyword evidence="4" id="KW-0676">Redox-active center</keyword>
<evidence type="ECO:0000256" key="5">
    <source>
        <dbReference type="SAM" id="MobiDB-lite"/>
    </source>
</evidence>
<feature type="transmembrane region" description="Helical" evidence="6">
    <location>
        <begin position="50"/>
        <end position="68"/>
    </location>
</feature>
<feature type="region of interest" description="Disordered" evidence="5">
    <location>
        <begin position="1"/>
        <end position="26"/>
    </location>
</feature>
<dbReference type="InterPro" id="IPR002130">
    <property type="entry name" value="Cyclophilin-type_PPIase_dom"/>
</dbReference>
<dbReference type="InterPro" id="IPR011899">
    <property type="entry name" value="Glutaredoxin_euk/vir"/>
</dbReference>
<dbReference type="PANTHER" id="PTHR45694:SF18">
    <property type="entry name" value="GLUTAREDOXIN-1-RELATED"/>
    <property type="match status" value="1"/>
</dbReference>
<dbReference type="PROSITE" id="PS51354">
    <property type="entry name" value="GLUTAREDOXIN_2"/>
    <property type="match status" value="2"/>
</dbReference>
<dbReference type="SUPFAM" id="SSF52833">
    <property type="entry name" value="Thioredoxin-like"/>
    <property type="match status" value="2"/>
</dbReference>
<gene>
    <name evidence="8" type="primary">AlNc14C2G245</name>
    <name evidence="8" type="ORF">ALNC14_002770</name>
</gene>
<reference evidence="8" key="2">
    <citation type="submission" date="2011-02" db="EMBL/GenBank/DDBJ databases">
        <authorList>
            <person name="MacLean D."/>
        </authorList>
    </citation>
    <scope>NUCLEOTIDE SEQUENCE</scope>
</reference>
<dbReference type="PROSITE" id="PS00195">
    <property type="entry name" value="GLUTAREDOXIN_1"/>
    <property type="match status" value="1"/>
</dbReference>
<dbReference type="Pfam" id="PF00462">
    <property type="entry name" value="Glutaredoxin"/>
    <property type="match status" value="1"/>
</dbReference>
<sequence length="461" mass="51834">MASAHRRSRDAANLNKNGAFAGSESPNYHRNTEHFLSTSRHMSRSGTFRFLFLALLLICVFVTYIHFVQFTRPSWLSRTLNEAFYNKSMVEFTTKKGSFTIELFPQHAPKSVQNFQKIVESGFYASSAGFYRNEPNFVLQGGSFLSETPSPVENVPVEYSLPSTQRMVVVARQKNANSGNTEFAIMLHDNTVSNMPSGDSPGFAVFGRIIDGWHTIEQISKAMPSGYLSVNEKKQQISFEQVASVERLTNDDPEAKLRLEELRYIIATPHTAVIFAQVDCVEAKEITNMLREMHVTYRIEEIGHSSDHPFELDALAALSGHVSLPLLYANKQWIRGLQEAKEKYRDGSLEKLLDASGALAEEFASTVIRNHPLVIFSKSYCPYCKKAKRLLADLGATPFLVELDLRPDGKAIQEFLMHLTHQNTVPNVFVQQKSIGGADKTQKMFDSGELKHRLQEAKAIS</sequence>
<feature type="domain" description="PPIase cyclophilin-type" evidence="7">
    <location>
        <begin position="97"/>
        <end position="244"/>
    </location>
</feature>
<evidence type="ECO:0000256" key="1">
    <source>
        <dbReference type="ARBA" id="ARBA00022448"/>
    </source>
</evidence>
<dbReference type="Gene3D" id="3.40.30.10">
    <property type="entry name" value="Glutaredoxin"/>
    <property type="match status" value="2"/>
</dbReference>
<dbReference type="GO" id="GO:0034599">
    <property type="term" value="P:cellular response to oxidative stress"/>
    <property type="evidence" value="ECO:0007669"/>
    <property type="project" value="TreeGrafter"/>
</dbReference>
<keyword evidence="2" id="KW-0249">Electron transport</keyword>
<name>F0VZA4_9STRA</name>
<keyword evidence="3" id="KW-1015">Disulfide bond</keyword>
<evidence type="ECO:0000256" key="2">
    <source>
        <dbReference type="ARBA" id="ARBA00022982"/>
    </source>
</evidence>
<dbReference type="PROSITE" id="PS50072">
    <property type="entry name" value="CSA_PPIASE_2"/>
    <property type="match status" value="1"/>
</dbReference>
<dbReference type="PRINTS" id="PR00160">
    <property type="entry name" value="GLUTAREDOXIN"/>
</dbReference>
<dbReference type="CDD" id="cd03419">
    <property type="entry name" value="GRX_GRXh_1_2_like"/>
    <property type="match status" value="1"/>
</dbReference>
<dbReference type="Pfam" id="PF00160">
    <property type="entry name" value="Pro_isomerase"/>
    <property type="match status" value="1"/>
</dbReference>
<evidence type="ECO:0000256" key="6">
    <source>
        <dbReference type="SAM" id="Phobius"/>
    </source>
</evidence>
<dbReference type="InterPro" id="IPR036249">
    <property type="entry name" value="Thioredoxin-like_sf"/>
</dbReference>
<protein>
    <submittedName>
        <fullName evidence="8">Uncharacterized protein AlNc14C2G245</fullName>
    </submittedName>
</protein>
<evidence type="ECO:0000259" key="7">
    <source>
        <dbReference type="PROSITE" id="PS50072"/>
    </source>
</evidence>
<keyword evidence="6" id="KW-0472">Membrane</keyword>
<dbReference type="SUPFAM" id="SSF50891">
    <property type="entry name" value="Cyclophilin-like"/>
    <property type="match status" value="1"/>
</dbReference>
<dbReference type="HOGENOM" id="CLU_587268_0_0_1"/>
<dbReference type="Gene3D" id="2.40.100.10">
    <property type="entry name" value="Cyclophilin-like"/>
    <property type="match status" value="1"/>
</dbReference>
<evidence type="ECO:0000313" key="8">
    <source>
        <dbReference type="EMBL" id="CCA14134.1"/>
    </source>
</evidence>
<dbReference type="PANTHER" id="PTHR45694">
    <property type="entry name" value="GLUTAREDOXIN 2"/>
    <property type="match status" value="1"/>
</dbReference>
<dbReference type="EMBL" id="FR824047">
    <property type="protein sequence ID" value="CCA14134.1"/>
    <property type="molecule type" value="Genomic_DNA"/>
</dbReference>
<organism evidence="8">
    <name type="scientific">Albugo laibachii Nc14</name>
    <dbReference type="NCBI Taxonomy" id="890382"/>
    <lineage>
        <taxon>Eukaryota</taxon>
        <taxon>Sar</taxon>
        <taxon>Stramenopiles</taxon>
        <taxon>Oomycota</taxon>
        <taxon>Peronosporomycetes</taxon>
        <taxon>Albuginales</taxon>
        <taxon>Albuginaceae</taxon>
        <taxon>Albugo</taxon>
    </lineage>
</organism>
<dbReference type="NCBIfam" id="TIGR02180">
    <property type="entry name" value="GRX_euk"/>
    <property type="match status" value="1"/>
</dbReference>
<keyword evidence="1" id="KW-0813">Transport</keyword>
<dbReference type="InterPro" id="IPR002109">
    <property type="entry name" value="Glutaredoxin"/>
</dbReference>
<accession>F0VZA4</accession>